<reference evidence="1" key="1">
    <citation type="submission" date="2021-01" db="EMBL/GenBank/DDBJ databases">
        <authorList>
            <consortium name="Genoscope - CEA"/>
            <person name="William W."/>
        </authorList>
    </citation>
    <scope>NUCLEOTIDE SEQUENCE</scope>
</reference>
<protein>
    <submittedName>
        <fullName evidence="1">Uncharacterized protein</fullName>
    </submittedName>
</protein>
<dbReference type="EMBL" id="CAJJDN010000059">
    <property type="protein sequence ID" value="CAD8092403.1"/>
    <property type="molecule type" value="Genomic_DNA"/>
</dbReference>
<proteinExistence type="predicted"/>
<name>A0A8S1NSE4_9CILI</name>
<comment type="caution">
    <text evidence="1">The sequence shown here is derived from an EMBL/GenBank/DDBJ whole genome shotgun (WGS) entry which is preliminary data.</text>
</comment>
<evidence type="ECO:0000313" key="1">
    <source>
        <dbReference type="EMBL" id="CAD8092403.1"/>
    </source>
</evidence>
<organism evidence="1 2">
    <name type="scientific">Paramecium sonneborni</name>
    <dbReference type="NCBI Taxonomy" id="65129"/>
    <lineage>
        <taxon>Eukaryota</taxon>
        <taxon>Sar</taxon>
        <taxon>Alveolata</taxon>
        <taxon>Ciliophora</taxon>
        <taxon>Intramacronucleata</taxon>
        <taxon>Oligohymenophorea</taxon>
        <taxon>Peniculida</taxon>
        <taxon>Parameciidae</taxon>
        <taxon>Paramecium</taxon>
    </lineage>
</organism>
<gene>
    <name evidence="1" type="ORF">PSON_ATCC_30995.1.T0590033</name>
</gene>
<dbReference type="Proteomes" id="UP000692954">
    <property type="component" value="Unassembled WGS sequence"/>
</dbReference>
<accession>A0A8S1NSE4</accession>
<dbReference type="AlphaFoldDB" id="A0A8S1NSE4"/>
<evidence type="ECO:0000313" key="2">
    <source>
        <dbReference type="Proteomes" id="UP000692954"/>
    </source>
</evidence>
<keyword evidence="2" id="KW-1185">Reference proteome</keyword>
<sequence length="64" mass="7926">MGRRDNRACRWIITLQALQREKQIKESIIIHQRHNWSLIRYCQENPKRILKDNKQYSRYLQSLS</sequence>